<name>A0A974ZV66_9NOCA</name>
<reference evidence="5 6" key="2">
    <citation type="journal article" date="2022" name="Arch. Microbiol.">
        <title>Rhodococcus pseudokoreensis sp. nov. isolated from the rhizosphere of young M26 apple rootstocks.</title>
        <authorList>
            <person name="Kampfer P."/>
            <person name="Glaeser S.P."/>
            <person name="Blom J."/>
            <person name="Wolf J."/>
            <person name="Benning S."/>
            <person name="Schloter M."/>
            <person name="Neumann-Schaal M."/>
        </authorList>
    </citation>
    <scope>NUCLEOTIDE SEQUENCE [LARGE SCALE GENOMIC DNA]</scope>
    <source>
        <strain evidence="5 6">R79</strain>
    </source>
</reference>
<dbReference type="InterPro" id="IPR008927">
    <property type="entry name" value="6-PGluconate_DH-like_C_sf"/>
</dbReference>
<organism evidence="5 6">
    <name type="scientific">Rhodococcus pseudokoreensis</name>
    <dbReference type="NCBI Taxonomy" id="2811421"/>
    <lineage>
        <taxon>Bacteria</taxon>
        <taxon>Bacillati</taxon>
        <taxon>Actinomycetota</taxon>
        <taxon>Actinomycetes</taxon>
        <taxon>Mycobacteriales</taxon>
        <taxon>Nocardiaceae</taxon>
        <taxon>Rhodococcus</taxon>
    </lineage>
</organism>
<dbReference type="InterPro" id="IPR036291">
    <property type="entry name" value="NAD(P)-bd_dom_sf"/>
</dbReference>
<evidence type="ECO:0000313" key="6">
    <source>
        <dbReference type="Proteomes" id="UP000662986"/>
    </source>
</evidence>
<dbReference type="InterPro" id="IPR048666">
    <property type="entry name" value="RedAm-like_C"/>
</dbReference>
<evidence type="ECO:0000256" key="1">
    <source>
        <dbReference type="ARBA" id="ARBA00009080"/>
    </source>
</evidence>
<dbReference type="PIRSF" id="PIRSF000103">
    <property type="entry name" value="HIBADH"/>
    <property type="match status" value="1"/>
</dbReference>
<dbReference type="PANTHER" id="PTHR43580:SF2">
    <property type="entry name" value="CYTOKINE-LIKE NUCLEAR FACTOR N-PAC"/>
    <property type="match status" value="1"/>
</dbReference>
<dbReference type="InterPro" id="IPR015815">
    <property type="entry name" value="HIBADH-related"/>
</dbReference>
<dbReference type="InterPro" id="IPR051265">
    <property type="entry name" value="HIBADH-related_NP60_sf"/>
</dbReference>
<evidence type="ECO:0000313" key="5">
    <source>
        <dbReference type="EMBL" id="QSE91524.1"/>
    </source>
</evidence>
<protein>
    <submittedName>
        <fullName evidence="5">NAD(P)-dependent oxidoreductase</fullName>
    </submittedName>
</protein>
<dbReference type="Proteomes" id="UP000662986">
    <property type="component" value="Chromosome"/>
</dbReference>
<dbReference type="EMBL" id="CP070619">
    <property type="protein sequence ID" value="QSE91524.1"/>
    <property type="molecule type" value="Genomic_DNA"/>
</dbReference>
<evidence type="ECO:0000259" key="3">
    <source>
        <dbReference type="Pfam" id="PF03446"/>
    </source>
</evidence>
<dbReference type="Pfam" id="PF21761">
    <property type="entry name" value="RedAm-like_C"/>
    <property type="match status" value="1"/>
</dbReference>
<proteinExistence type="inferred from homology"/>
<feature type="domain" description="6-phosphogluconate dehydrogenase NADP-binding" evidence="3">
    <location>
        <begin position="1"/>
        <end position="143"/>
    </location>
</feature>
<feature type="domain" description="NADPH-dependent reductive aminase-like C-terminal" evidence="4">
    <location>
        <begin position="149"/>
        <end position="274"/>
    </location>
</feature>
<accession>A0A974ZV66</accession>
<keyword evidence="6" id="KW-1185">Reference proteome</keyword>
<dbReference type="InterPro" id="IPR006115">
    <property type="entry name" value="6PGDH_NADP-bd"/>
</dbReference>
<dbReference type="SUPFAM" id="SSF51735">
    <property type="entry name" value="NAD(P)-binding Rossmann-fold domains"/>
    <property type="match status" value="1"/>
</dbReference>
<dbReference type="Gene3D" id="3.40.50.720">
    <property type="entry name" value="NAD(P)-binding Rossmann-like Domain"/>
    <property type="match status" value="1"/>
</dbReference>
<evidence type="ECO:0000259" key="4">
    <source>
        <dbReference type="Pfam" id="PF21761"/>
    </source>
</evidence>
<dbReference type="PANTHER" id="PTHR43580">
    <property type="entry name" value="OXIDOREDUCTASE GLYR1-RELATED"/>
    <property type="match status" value="1"/>
</dbReference>
<reference evidence="5 6" key="1">
    <citation type="journal article" date="2021" name="Microbiol. Resour. Announc.">
        <title>Complete Genome Sequences of Two Rhodococcus sp. Strains with Large and Linear Chromosomes, Isolated from Apple Rhizosphere.</title>
        <authorList>
            <person name="Benning S."/>
            <person name="Brugnone N."/>
            <person name="Siani R."/>
            <person name="Kublik S."/>
            <person name="Schloter M."/>
            <person name="Rad V."/>
        </authorList>
    </citation>
    <scope>NUCLEOTIDE SEQUENCE [LARGE SCALE GENOMIC DNA]</scope>
    <source>
        <strain evidence="5 6">R79</strain>
    </source>
</reference>
<evidence type="ECO:0000256" key="2">
    <source>
        <dbReference type="ARBA" id="ARBA00023002"/>
    </source>
</evidence>
<comment type="similarity">
    <text evidence="1">Belongs to the HIBADH-related family.</text>
</comment>
<dbReference type="Pfam" id="PF03446">
    <property type="entry name" value="NAD_binding_2"/>
    <property type="match status" value="1"/>
</dbReference>
<gene>
    <name evidence="5" type="ORF">JWS13_24255</name>
</gene>
<dbReference type="Gene3D" id="1.10.1040.10">
    <property type="entry name" value="N-(1-d-carboxylethyl)-l-norvaline Dehydrogenase, domain 2"/>
    <property type="match status" value="1"/>
</dbReference>
<dbReference type="SUPFAM" id="SSF48179">
    <property type="entry name" value="6-phosphogluconate dehydrogenase C-terminal domain-like"/>
    <property type="match status" value="1"/>
</dbReference>
<dbReference type="InterPro" id="IPR013328">
    <property type="entry name" value="6PGD_dom2"/>
</dbReference>
<keyword evidence="2" id="KW-0560">Oxidoreductase</keyword>
<sequence>MGTTLARLFLTAGYETVVWNRTAAKAAPLIERGAVAASDVTAAVRDTALSVFCIAHYGQVTELLDEVPPDTIAGKTLVNLTWGTADEARSMQKWVAERGGFYLDGAILDYPSAMGTRQGRVIYSGDRTAFSRHEHALSALARARYQGADPGLSNILACAGALFHAVAVGGFVEAAAYAGHYGVGATQLRDLVVEHGFGLYETAFTAYSQHIDAGSYDTDQASSRVFHEAGHIIHDDVRKIGQPGNLIAAFCDMVEPVMASGDGDLAVSAIYPHLQKPFSPTLPS</sequence>